<dbReference type="PANTHER" id="PTHR33867">
    <property type="entry name" value="RIBOSOME MATURATION FACTOR RIMP"/>
    <property type="match status" value="1"/>
</dbReference>
<protein>
    <recommendedName>
        <fullName evidence="3">Ribosome maturation factor RimP</fullName>
    </recommendedName>
</protein>
<evidence type="ECO:0000256" key="1">
    <source>
        <dbReference type="ARBA" id="ARBA00022490"/>
    </source>
</evidence>
<evidence type="ECO:0000313" key="7">
    <source>
        <dbReference type="Proteomes" id="UP000653730"/>
    </source>
</evidence>
<dbReference type="InterPro" id="IPR035956">
    <property type="entry name" value="RimP_N_sf"/>
</dbReference>
<dbReference type="PANTHER" id="PTHR33867:SF1">
    <property type="entry name" value="RIBOSOME MATURATION FACTOR RIMP"/>
    <property type="match status" value="1"/>
</dbReference>
<comment type="similarity">
    <text evidence="3">Belongs to the RimP family.</text>
</comment>
<dbReference type="Gene3D" id="3.30.300.70">
    <property type="entry name" value="RimP-like superfamily, N-terminal"/>
    <property type="match status" value="1"/>
</dbReference>
<dbReference type="SUPFAM" id="SSF75420">
    <property type="entry name" value="YhbC-like, N-terminal domain"/>
    <property type="match status" value="1"/>
</dbReference>
<dbReference type="EMBL" id="JACVDC010000063">
    <property type="protein sequence ID" value="MBC9797552.1"/>
    <property type="molecule type" value="Genomic_DNA"/>
</dbReference>
<reference evidence="6 7" key="1">
    <citation type="submission" date="2020-09" db="EMBL/GenBank/DDBJ databases">
        <title>Sinomicrobium weinanense sp. nov., a halophilic bacteria isolated from saline-alkali soil.</title>
        <authorList>
            <person name="Wu P."/>
            <person name="Ren H."/>
            <person name="Mei Y."/>
            <person name="Liang Y."/>
            <person name="Chen Z."/>
        </authorList>
    </citation>
    <scope>NUCLEOTIDE SEQUENCE [LARGE SCALE GENOMIC DNA]</scope>
    <source>
        <strain evidence="6 7">FJxs</strain>
    </source>
</reference>
<keyword evidence="1 3" id="KW-0963">Cytoplasm</keyword>
<dbReference type="Pfam" id="PF02576">
    <property type="entry name" value="RimP_N"/>
    <property type="match status" value="1"/>
</dbReference>
<dbReference type="InterPro" id="IPR028998">
    <property type="entry name" value="RimP_C"/>
</dbReference>
<evidence type="ECO:0000256" key="2">
    <source>
        <dbReference type="ARBA" id="ARBA00022517"/>
    </source>
</evidence>
<dbReference type="GO" id="GO:0000028">
    <property type="term" value="P:ribosomal small subunit assembly"/>
    <property type="evidence" value="ECO:0007669"/>
    <property type="project" value="TreeGrafter"/>
</dbReference>
<dbReference type="AlphaFoldDB" id="A0A926JU37"/>
<evidence type="ECO:0000313" key="6">
    <source>
        <dbReference type="EMBL" id="MBC9797552.1"/>
    </source>
</evidence>
<organism evidence="6 7">
    <name type="scientific">Sinomicrobium weinanense</name>
    <dbReference type="NCBI Taxonomy" id="2842200"/>
    <lineage>
        <taxon>Bacteria</taxon>
        <taxon>Pseudomonadati</taxon>
        <taxon>Bacteroidota</taxon>
        <taxon>Flavobacteriia</taxon>
        <taxon>Flavobacteriales</taxon>
        <taxon>Flavobacteriaceae</taxon>
        <taxon>Sinomicrobium</taxon>
    </lineage>
</organism>
<comment type="function">
    <text evidence="3">Required for maturation of 30S ribosomal subunits.</text>
</comment>
<dbReference type="GO" id="GO:0005829">
    <property type="term" value="C:cytosol"/>
    <property type="evidence" value="ECO:0007669"/>
    <property type="project" value="TreeGrafter"/>
</dbReference>
<dbReference type="InterPro" id="IPR028989">
    <property type="entry name" value="RimP_N"/>
</dbReference>
<dbReference type="Proteomes" id="UP000653730">
    <property type="component" value="Unassembled WGS sequence"/>
</dbReference>
<gene>
    <name evidence="3 6" type="primary">rimP</name>
    <name evidence="6" type="ORF">IBL28_16365</name>
</gene>
<evidence type="ECO:0000259" key="4">
    <source>
        <dbReference type="Pfam" id="PF02576"/>
    </source>
</evidence>
<dbReference type="GO" id="GO:0006412">
    <property type="term" value="P:translation"/>
    <property type="evidence" value="ECO:0007669"/>
    <property type="project" value="TreeGrafter"/>
</dbReference>
<evidence type="ECO:0000256" key="3">
    <source>
        <dbReference type="HAMAP-Rule" id="MF_01077"/>
    </source>
</evidence>
<feature type="domain" description="Ribosome maturation factor RimP N-terminal" evidence="4">
    <location>
        <begin position="22"/>
        <end position="75"/>
    </location>
</feature>
<proteinExistence type="inferred from homology"/>
<evidence type="ECO:0000259" key="5">
    <source>
        <dbReference type="Pfam" id="PF17384"/>
    </source>
</evidence>
<dbReference type="InterPro" id="IPR003728">
    <property type="entry name" value="Ribosome_maturation_RimP"/>
</dbReference>
<dbReference type="NCBIfam" id="NF002531">
    <property type="entry name" value="PRK02001.1"/>
    <property type="match status" value="1"/>
</dbReference>
<sequence>MLKERVEELLTGVFAEHKSLFLIDLSVSPDNKIKVIIDGDAGVSLDDCILVSRHVEHQLDRDETDFSLEVTSPGATEPVVHRRQYRKNTGRKLKVKTTSGETVEGKLTEVTEEGIKLQWKQREPKPVGKGKVTVTREKEIPFTDIAEAKVMIIF</sequence>
<feature type="domain" description="Ribosome maturation factor RimP C-terminal" evidence="5">
    <location>
        <begin position="82"/>
        <end position="153"/>
    </location>
</feature>
<comment type="caution">
    <text evidence="6">The sequence shown here is derived from an EMBL/GenBank/DDBJ whole genome shotgun (WGS) entry which is preliminary data.</text>
</comment>
<dbReference type="HAMAP" id="MF_01077">
    <property type="entry name" value="RimP"/>
    <property type="match status" value="1"/>
</dbReference>
<dbReference type="Pfam" id="PF17384">
    <property type="entry name" value="DUF150_C"/>
    <property type="match status" value="1"/>
</dbReference>
<accession>A0A926JU37</accession>
<dbReference type="RefSeq" id="WP_187966684.1">
    <property type="nucleotide sequence ID" value="NZ_JACVDC010000063.1"/>
</dbReference>
<keyword evidence="2 3" id="KW-0690">Ribosome biogenesis</keyword>
<name>A0A926JU37_9FLAO</name>
<keyword evidence="7" id="KW-1185">Reference proteome</keyword>
<comment type="subcellular location">
    <subcellularLocation>
        <location evidence="3">Cytoplasm</location>
    </subcellularLocation>
</comment>